<reference evidence="3" key="1">
    <citation type="journal article" date="2020" name="Stud. Mycol.">
        <title>101 Dothideomycetes genomes: a test case for predicting lifestyles and emergence of pathogens.</title>
        <authorList>
            <person name="Haridas S."/>
            <person name="Albert R."/>
            <person name="Binder M."/>
            <person name="Bloem J."/>
            <person name="Labutti K."/>
            <person name="Salamov A."/>
            <person name="Andreopoulos B."/>
            <person name="Baker S."/>
            <person name="Barry K."/>
            <person name="Bills G."/>
            <person name="Bluhm B."/>
            <person name="Cannon C."/>
            <person name="Castanera R."/>
            <person name="Culley D."/>
            <person name="Daum C."/>
            <person name="Ezra D."/>
            <person name="Gonzalez J."/>
            <person name="Henrissat B."/>
            <person name="Kuo A."/>
            <person name="Liang C."/>
            <person name="Lipzen A."/>
            <person name="Lutzoni F."/>
            <person name="Magnuson J."/>
            <person name="Mondo S."/>
            <person name="Nolan M."/>
            <person name="Ohm R."/>
            <person name="Pangilinan J."/>
            <person name="Park H.-J."/>
            <person name="Ramirez L."/>
            <person name="Alfaro M."/>
            <person name="Sun H."/>
            <person name="Tritt A."/>
            <person name="Yoshinaga Y."/>
            <person name="Zwiers L.-H."/>
            <person name="Turgeon B."/>
            <person name="Goodwin S."/>
            <person name="Spatafora J."/>
            <person name="Crous P."/>
            <person name="Grigoriev I."/>
        </authorList>
    </citation>
    <scope>NUCLEOTIDE SEQUENCE</scope>
    <source>
        <strain evidence="3">CBS 260.36</strain>
    </source>
</reference>
<evidence type="ECO:0000313" key="4">
    <source>
        <dbReference type="Proteomes" id="UP000799439"/>
    </source>
</evidence>
<proteinExistence type="predicted"/>
<evidence type="ECO:0000256" key="2">
    <source>
        <dbReference type="SAM" id="SignalP"/>
    </source>
</evidence>
<name>A0A9P4MEJ1_9PEZI</name>
<evidence type="ECO:0000313" key="3">
    <source>
        <dbReference type="EMBL" id="KAF2151245.1"/>
    </source>
</evidence>
<evidence type="ECO:0000256" key="1">
    <source>
        <dbReference type="SAM" id="Phobius"/>
    </source>
</evidence>
<organism evidence="3 4">
    <name type="scientific">Myriangium duriaei CBS 260.36</name>
    <dbReference type="NCBI Taxonomy" id="1168546"/>
    <lineage>
        <taxon>Eukaryota</taxon>
        <taxon>Fungi</taxon>
        <taxon>Dikarya</taxon>
        <taxon>Ascomycota</taxon>
        <taxon>Pezizomycotina</taxon>
        <taxon>Dothideomycetes</taxon>
        <taxon>Dothideomycetidae</taxon>
        <taxon>Myriangiales</taxon>
        <taxon>Myriangiaceae</taxon>
        <taxon>Myriangium</taxon>
    </lineage>
</organism>
<feature type="chain" id="PRO_5040368227" evidence="2">
    <location>
        <begin position="19"/>
        <end position="138"/>
    </location>
</feature>
<keyword evidence="4" id="KW-1185">Reference proteome</keyword>
<keyword evidence="2" id="KW-0732">Signal</keyword>
<accession>A0A9P4MEJ1</accession>
<dbReference type="AlphaFoldDB" id="A0A9P4MEJ1"/>
<comment type="caution">
    <text evidence="3">The sequence shown here is derived from an EMBL/GenBank/DDBJ whole genome shotgun (WGS) entry which is preliminary data.</text>
</comment>
<feature type="signal peptide" evidence="2">
    <location>
        <begin position="1"/>
        <end position="18"/>
    </location>
</feature>
<sequence>MILRTFVYVLLLPGYILPAAPAVACRQRCSSAAPPTSWLKWLAVAVAVAVAVVVAVSRNEWLIARCAVTSLPACHLQGARSLLCWQCSPRSPACPITAVKSVGHFFVGAITAVCILSTSSPILRETSAHAFCSGVFGL</sequence>
<dbReference type="EMBL" id="ML996088">
    <property type="protein sequence ID" value="KAF2151245.1"/>
    <property type="molecule type" value="Genomic_DNA"/>
</dbReference>
<protein>
    <submittedName>
        <fullName evidence="3">Uncharacterized protein</fullName>
    </submittedName>
</protein>
<dbReference type="Proteomes" id="UP000799439">
    <property type="component" value="Unassembled WGS sequence"/>
</dbReference>
<keyword evidence="1" id="KW-1133">Transmembrane helix</keyword>
<gene>
    <name evidence="3" type="ORF">K461DRAFT_169826</name>
</gene>
<feature type="transmembrane region" description="Helical" evidence="1">
    <location>
        <begin position="38"/>
        <end position="56"/>
    </location>
</feature>
<keyword evidence="1" id="KW-0812">Transmembrane</keyword>
<keyword evidence="1" id="KW-0472">Membrane</keyword>